<keyword evidence="10" id="KW-1185">Reference proteome</keyword>
<gene>
    <name evidence="9" type="ORF">ASPZODRAFT_137565</name>
</gene>
<evidence type="ECO:0000256" key="3">
    <source>
        <dbReference type="ARBA" id="ARBA00023015"/>
    </source>
</evidence>
<feature type="compositionally biased region" description="Basic and acidic residues" evidence="7">
    <location>
        <begin position="123"/>
        <end position="136"/>
    </location>
</feature>
<feature type="compositionally biased region" description="Acidic residues" evidence="7">
    <location>
        <begin position="149"/>
        <end position="158"/>
    </location>
</feature>
<evidence type="ECO:0000256" key="4">
    <source>
        <dbReference type="ARBA" id="ARBA00023125"/>
    </source>
</evidence>
<evidence type="ECO:0000313" key="10">
    <source>
        <dbReference type="Proteomes" id="UP000184188"/>
    </source>
</evidence>
<organism evidence="9 10">
    <name type="scientific">Penicilliopsis zonata CBS 506.65</name>
    <dbReference type="NCBI Taxonomy" id="1073090"/>
    <lineage>
        <taxon>Eukaryota</taxon>
        <taxon>Fungi</taxon>
        <taxon>Dikarya</taxon>
        <taxon>Ascomycota</taxon>
        <taxon>Pezizomycotina</taxon>
        <taxon>Eurotiomycetes</taxon>
        <taxon>Eurotiomycetidae</taxon>
        <taxon>Eurotiales</taxon>
        <taxon>Aspergillaceae</taxon>
        <taxon>Penicilliopsis</taxon>
    </lineage>
</organism>
<dbReference type="Gene3D" id="2.30.31.10">
    <property type="entry name" value="Transcriptional Coactivator Pc4, Chain A"/>
    <property type="match status" value="1"/>
</dbReference>
<keyword evidence="6" id="KW-0539">Nucleus</keyword>
<feature type="compositionally biased region" description="Polar residues" evidence="7">
    <location>
        <begin position="139"/>
        <end position="148"/>
    </location>
</feature>
<dbReference type="AlphaFoldDB" id="A0A1L9S4D0"/>
<evidence type="ECO:0000256" key="6">
    <source>
        <dbReference type="ARBA" id="ARBA00023242"/>
    </source>
</evidence>
<feature type="region of interest" description="Disordered" evidence="7">
    <location>
        <begin position="111"/>
        <end position="158"/>
    </location>
</feature>
<evidence type="ECO:0000313" key="9">
    <source>
        <dbReference type="EMBL" id="OJJ42022.1"/>
    </source>
</evidence>
<dbReference type="GeneID" id="34610823"/>
<dbReference type="GO" id="GO:0060261">
    <property type="term" value="P:positive regulation of transcription initiation by RNA polymerase II"/>
    <property type="evidence" value="ECO:0007669"/>
    <property type="project" value="InterPro"/>
</dbReference>
<dbReference type="GO" id="GO:0003677">
    <property type="term" value="F:DNA binding"/>
    <property type="evidence" value="ECO:0007669"/>
    <property type="project" value="UniProtKB-KW"/>
</dbReference>
<protein>
    <recommendedName>
        <fullName evidence="8">Transcriptional coactivator p15 (PC4) C-terminal domain-containing protein</fullName>
    </recommendedName>
</protein>
<evidence type="ECO:0000256" key="7">
    <source>
        <dbReference type="SAM" id="MobiDB-lite"/>
    </source>
</evidence>
<proteinExistence type="inferred from homology"/>
<evidence type="ECO:0000256" key="5">
    <source>
        <dbReference type="ARBA" id="ARBA00023163"/>
    </source>
</evidence>
<dbReference type="EMBL" id="KV878379">
    <property type="protein sequence ID" value="OJJ42022.1"/>
    <property type="molecule type" value="Genomic_DNA"/>
</dbReference>
<dbReference type="VEuPathDB" id="FungiDB:ASPZODRAFT_137565"/>
<dbReference type="PANTHER" id="PTHR13215">
    <property type="entry name" value="RNA POLYMERASE II TRANSCRIPTIONAL COACTIVATOR"/>
    <property type="match status" value="1"/>
</dbReference>
<comment type="subcellular location">
    <subcellularLocation>
        <location evidence="1">Nucleus</location>
    </subcellularLocation>
</comment>
<reference evidence="10" key="1">
    <citation type="journal article" date="2017" name="Genome Biol.">
        <title>Comparative genomics reveals high biological diversity and specific adaptations in the industrially and medically important fungal genus Aspergillus.</title>
        <authorList>
            <person name="de Vries R.P."/>
            <person name="Riley R."/>
            <person name="Wiebenga A."/>
            <person name="Aguilar-Osorio G."/>
            <person name="Amillis S."/>
            <person name="Uchima C.A."/>
            <person name="Anderluh G."/>
            <person name="Asadollahi M."/>
            <person name="Askin M."/>
            <person name="Barry K."/>
            <person name="Battaglia E."/>
            <person name="Bayram O."/>
            <person name="Benocci T."/>
            <person name="Braus-Stromeyer S.A."/>
            <person name="Caldana C."/>
            <person name="Canovas D."/>
            <person name="Cerqueira G.C."/>
            <person name="Chen F."/>
            <person name="Chen W."/>
            <person name="Choi C."/>
            <person name="Clum A."/>
            <person name="Dos Santos R.A."/>
            <person name="Damasio A.R."/>
            <person name="Diallinas G."/>
            <person name="Emri T."/>
            <person name="Fekete E."/>
            <person name="Flipphi M."/>
            <person name="Freyberg S."/>
            <person name="Gallo A."/>
            <person name="Gournas C."/>
            <person name="Habgood R."/>
            <person name="Hainaut M."/>
            <person name="Harispe M.L."/>
            <person name="Henrissat B."/>
            <person name="Hilden K.S."/>
            <person name="Hope R."/>
            <person name="Hossain A."/>
            <person name="Karabika E."/>
            <person name="Karaffa L."/>
            <person name="Karanyi Z."/>
            <person name="Krasevec N."/>
            <person name="Kuo A."/>
            <person name="Kusch H."/>
            <person name="LaButti K."/>
            <person name="Lagendijk E.L."/>
            <person name="Lapidus A."/>
            <person name="Levasseur A."/>
            <person name="Lindquist E."/>
            <person name="Lipzen A."/>
            <person name="Logrieco A.F."/>
            <person name="MacCabe A."/>
            <person name="Maekelae M.R."/>
            <person name="Malavazi I."/>
            <person name="Melin P."/>
            <person name="Meyer V."/>
            <person name="Mielnichuk N."/>
            <person name="Miskei M."/>
            <person name="Molnar A.P."/>
            <person name="Mule G."/>
            <person name="Ngan C.Y."/>
            <person name="Orejas M."/>
            <person name="Orosz E."/>
            <person name="Ouedraogo J.P."/>
            <person name="Overkamp K.M."/>
            <person name="Park H.-S."/>
            <person name="Perrone G."/>
            <person name="Piumi F."/>
            <person name="Punt P.J."/>
            <person name="Ram A.F."/>
            <person name="Ramon A."/>
            <person name="Rauscher S."/>
            <person name="Record E."/>
            <person name="Riano-Pachon D.M."/>
            <person name="Robert V."/>
            <person name="Roehrig J."/>
            <person name="Ruller R."/>
            <person name="Salamov A."/>
            <person name="Salih N.S."/>
            <person name="Samson R.A."/>
            <person name="Sandor E."/>
            <person name="Sanguinetti M."/>
            <person name="Schuetze T."/>
            <person name="Sepcic K."/>
            <person name="Shelest E."/>
            <person name="Sherlock G."/>
            <person name="Sophianopoulou V."/>
            <person name="Squina F.M."/>
            <person name="Sun H."/>
            <person name="Susca A."/>
            <person name="Todd R.B."/>
            <person name="Tsang A."/>
            <person name="Unkles S.E."/>
            <person name="van de Wiele N."/>
            <person name="van Rossen-Uffink D."/>
            <person name="Oliveira J.V."/>
            <person name="Vesth T.C."/>
            <person name="Visser J."/>
            <person name="Yu J.-H."/>
            <person name="Zhou M."/>
            <person name="Andersen M.R."/>
            <person name="Archer D.B."/>
            <person name="Baker S.E."/>
            <person name="Benoit I."/>
            <person name="Brakhage A.A."/>
            <person name="Braus G.H."/>
            <person name="Fischer R."/>
            <person name="Frisvad J.C."/>
            <person name="Goldman G.H."/>
            <person name="Houbraken J."/>
            <person name="Oakley B."/>
            <person name="Pocsi I."/>
            <person name="Scazzocchio C."/>
            <person name="Seiboth B."/>
            <person name="vanKuyk P.A."/>
            <person name="Wortman J."/>
            <person name="Dyer P.S."/>
            <person name="Grigoriev I.V."/>
        </authorList>
    </citation>
    <scope>NUCLEOTIDE SEQUENCE [LARGE SCALE GENOMIC DNA]</scope>
    <source>
        <strain evidence="10">CBS 506.65</strain>
    </source>
</reference>
<sequence length="158" mass="17982">MDHYEPQRRTKRIKLQDRNQNQHDNSAEPVSCPLRKMDSNGDIFWEIAKSRRLTLSTFRGQTLLSIREYYTKDGQELPGKKGISLPVDQFSSLVSLLPDVEVILREKGQTIPRPEYGRTSAAVHDDENKPRSKVGLEEPQSSKANIEVTSDEDEEGDA</sequence>
<dbReference type="GO" id="GO:0003713">
    <property type="term" value="F:transcription coactivator activity"/>
    <property type="evidence" value="ECO:0007669"/>
    <property type="project" value="InterPro"/>
</dbReference>
<dbReference type="InterPro" id="IPR045125">
    <property type="entry name" value="Sub1/Tcp4-like"/>
</dbReference>
<evidence type="ECO:0000256" key="2">
    <source>
        <dbReference type="ARBA" id="ARBA00009001"/>
    </source>
</evidence>
<keyword evidence="5" id="KW-0804">Transcription</keyword>
<evidence type="ECO:0000256" key="1">
    <source>
        <dbReference type="ARBA" id="ARBA00004123"/>
    </source>
</evidence>
<name>A0A1L9S4D0_9EURO</name>
<feature type="domain" description="Transcriptional coactivator p15 (PC4) C-terminal" evidence="8">
    <location>
        <begin position="45"/>
        <end position="95"/>
    </location>
</feature>
<dbReference type="InterPro" id="IPR003173">
    <property type="entry name" value="PC4_C"/>
</dbReference>
<dbReference type="OrthoDB" id="2505440at2759"/>
<dbReference type="STRING" id="1073090.A0A1L9S4D0"/>
<keyword evidence="3" id="KW-0805">Transcription regulation</keyword>
<dbReference type="GO" id="GO:0005634">
    <property type="term" value="C:nucleus"/>
    <property type="evidence" value="ECO:0007669"/>
    <property type="project" value="UniProtKB-SubCell"/>
</dbReference>
<accession>A0A1L9S4D0</accession>
<dbReference type="RefSeq" id="XP_022576532.1">
    <property type="nucleotide sequence ID" value="XM_022724358.1"/>
</dbReference>
<dbReference type="InterPro" id="IPR009044">
    <property type="entry name" value="ssDNA-bd_transcriptional_reg"/>
</dbReference>
<dbReference type="Proteomes" id="UP000184188">
    <property type="component" value="Unassembled WGS sequence"/>
</dbReference>
<dbReference type="Pfam" id="PF02229">
    <property type="entry name" value="PC4"/>
    <property type="match status" value="1"/>
</dbReference>
<feature type="compositionally biased region" description="Basic and acidic residues" evidence="7">
    <location>
        <begin position="1"/>
        <end position="21"/>
    </location>
</feature>
<feature type="region of interest" description="Disordered" evidence="7">
    <location>
        <begin position="1"/>
        <end position="30"/>
    </location>
</feature>
<dbReference type="SUPFAM" id="SSF54447">
    <property type="entry name" value="ssDNA-binding transcriptional regulator domain"/>
    <property type="match status" value="1"/>
</dbReference>
<keyword evidence="4" id="KW-0238">DNA-binding</keyword>
<comment type="similarity">
    <text evidence="2">Belongs to the transcriptional coactivator PC4 family.</text>
</comment>
<evidence type="ECO:0000259" key="8">
    <source>
        <dbReference type="Pfam" id="PF02229"/>
    </source>
</evidence>